<evidence type="ECO:0000313" key="2">
    <source>
        <dbReference type="Proteomes" id="UP000828251"/>
    </source>
</evidence>
<evidence type="ECO:0000313" key="1">
    <source>
        <dbReference type="EMBL" id="KAH1107302.1"/>
    </source>
</evidence>
<accession>A0A9D3W261</accession>
<dbReference type="Proteomes" id="UP000828251">
    <property type="component" value="Unassembled WGS sequence"/>
</dbReference>
<reference evidence="1 2" key="1">
    <citation type="journal article" date="2021" name="Plant Biotechnol. J.">
        <title>Multi-omics assisted identification of the key and species-specific regulatory components of drought-tolerant mechanisms in Gossypium stocksii.</title>
        <authorList>
            <person name="Yu D."/>
            <person name="Ke L."/>
            <person name="Zhang D."/>
            <person name="Wu Y."/>
            <person name="Sun Y."/>
            <person name="Mei J."/>
            <person name="Sun J."/>
            <person name="Sun Y."/>
        </authorList>
    </citation>
    <scope>NUCLEOTIDE SEQUENCE [LARGE SCALE GENOMIC DNA]</scope>
    <source>
        <strain evidence="2">cv. E1</strain>
        <tissue evidence="1">Leaf</tissue>
    </source>
</reference>
<dbReference type="AlphaFoldDB" id="A0A9D3W261"/>
<name>A0A9D3W261_9ROSI</name>
<gene>
    <name evidence="1" type="ORF">J1N35_011070</name>
</gene>
<organism evidence="1 2">
    <name type="scientific">Gossypium stocksii</name>
    <dbReference type="NCBI Taxonomy" id="47602"/>
    <lineage>
        <taxon>Eukaryota</taxon>
        <taxon>Viridiplantae</taxon>
        <taxon>Streptophyta</taxon>
        <taxon>Embryophyta</taxon>
        <taxon>Tracheophyta</taxon>
        <taxon>Spermatophyta</taxon>
        <taxon>Magnoliopsida</taxon>
        <taxon>eudicotyledons</taxon>
        <taxon>Gunneridae</taxon>
        <taxon>Pentapetalae</taxon>
        <taxon>rosids</taxon>
        <taxon>malvids</taxon>
        <taxon>Malvales</taxon>
        <taxon>Malvaceae</taxon>
        <taxon>Malvoideae</taxon>
        <taxon>Gossypium</taxon>
    </lineage>
</organism>
<comment type="caution">
    <text evidence="1">The sequence shown here is derived from an EMBL/GenBank/DDBJ whole genome shotgun (WGS) entry which is preliminary data.</text>
</comment>
<proteinExistence type="predicted"/>
<keyword evidence="2" id="KW-1185">Reference proteome</keyword>
<sequence>MLTLSVLCHKFELNVSTPSLRGYDSQLMVEVKEPKAIVEDVTTSSRLCHDIKNAQDKIVPTIEDVVTWMS</sequence>
<protein>
    <submittedName>
        <fullName evidence="1">Uncharacterized protein</fullName>
    </submittedName>
</protein>
<dbReference type="EMBL" id="JAIQCV010000004">
    <property type="protein sequence ID" value="KAH1107302.1"/>
    <property type="molecule type" value="Genomic_DNA"/>
</dbReference>